<organism evidence="2 3">
    <name type="scientific">Polyplax serrata</name>
    <name type="common">Common mouse louse</name>
    <dbReference type="NCBI Taxonomy" id="468196"/>
    <lineage>
        <taxon>Eukaryota</taxon>
        <taxon>Metazoa</taxon>
        <taxon>Ecdysozoa</taxon>
        <taxon>Arthropoda</taxon>
        <taxon>Hexapoda</taxon>
        <taxon>Insecta</taxon>
        <taxon>Pterygota</taxon>
        <taxon>Neoptera</taxon>
        <taxon>Paraneoptera</taxon>
        <taxon>Psocodea</taxon>
        <taxon>Troctomorpha</taxon>
        <taxon>Phthiraptera</taxon>
        <taxon>Anoplura</taxon>
        <taxon>Polyplacidae</taxon>
        <taxon>Polyplax</taxon>
    </lineage>
</organism>
<reference evidence="2 3" key="1">
    <citation type="submission" date="2023-09" db="EMBL/GenBank/DDBJ databases">
        <title>Genomes of two closely related lineages of the louse Polyplax serrata with different host specificities.</title>
        <authorList>
            <person name="Martinu J."/>
            <person name="Tarabai H."/>
            <person name="Stefka J."/>
            <person name="Hypsa V."/>
        </authorList>
    </citation>
    <scope>NUCLEOTIDE SEQUENCE [LARGE SCALE GENOMIC DNA]</scope>
    <source>
        <strain evidence="2">98ZLc_SE</strain>
    </source>
</reference>
<feature type="compositionally biased region" description="Basic and acidic residues" evidence="1">
    <location>
        <begin position="131"/>
        <end position="146"/>
    </location>
</feature>
<accession>A0ABR1BA68</accession>
<evidence type="ECO:0000313" key="3">
    <source>
        <dbReference type="Proteomes" id="UP001359485"/>
    </source>
</evidence>
<protein>
    <recommendedName>
        <fullName evidence="4">MICOS complex subunit MIC10</fullName>
    </recommendedName>
</protein>
<dbReference type="Proteomes" id="UP001359485">
    <property type="component" value="Unassembled WGS sequence"/>
</dbReference>
<dbReference type="EMBL" id="JAWJWF010000001">
    <property type="protein sequence ID" value="KAK6640353.1"/>
    <property type="molecule type" value="Genomic_DNA"/>
</dbReference>
<feature type="compositionally biased region" description="Low complexity" evidence="1">
    <location>
        <begin position="147"/>
        <end position="168"/>
    </location>
</feature>
<name>A0ABR1BA68_POLSC</name>
<sequence length="207" mass="22508">MLFEFLLNTFRLSEVKAEEVRGGQERRASTQGAWPRKLSFTPFPKSCSEEEEAPSQPVDTPVMCDLPEDIYVEDECPPSFFTRKLTCMMSAGKIGLIEGSLTGVFFGGSWGIYKYADKYFAGGDVGDTGKDVETASKGETTPETKTSKSSRTSETGSRVSGRSNISNNDTEESTTNENIIFVSACNCAIVVGVFCTLVNCTKAAIFC</sequence>
<evidence type="ECO:0008006" key="4">
    <source>
        <dbReference type="Google" id="ProtNLM"/>
    </source>
</evidence>
<gene>
    <name evidence="2" type="ORF">RUM44_012046</name>
</gene>
<comment type="caution">
    <text evidence="2">The sequence shown here is derived from an EMBL/GenBank/DDBJ whole genome shotgun (WGS) entry which is preliminary data.</text>
</comment>
<feature type="region of interest" description="Disordered" evidence="1">
    <location>
        <begin position="131"/>
        <end position="171"/>
    </location>
</feature>
<keyword evidence="3" id="KW-1185">Reference proteome</keyword>
<proteinExistence type="predicted"/>
<evidence type="ECO:0000256" key="1">
    <source>
        <dbReference type="SAM" id="MobiDB-lite"/>
    </source>
</evidence>
<evidence type="ECO:0000313" key="2">
    <source>
        <dbReference type="EMBL" id="KAK6640353.1"/>
    </source>
</evidence>